<organism evidence="2">
    <name type="scientific">Rhizophora mucronata</name>
    <name type="common">Asiatic mangrove</name>
    <dbReference type="NCBI Taxonomy" id="61149"/>
    <lineage>
        <taxon>Eukaryota</taxon>
        <taxon>Viridiplantae</taxon>
        <taxon>Streptophyta</taxon>
        <taxon>Embryophyta</taxon>
        <taxon>Tracheophyta</taxon>
        <taxon>Spermatophyta</taxon>
        <taxon>Magnoliopsida</taxon>
        <taxon>eudicotyledons</taxon>
        <taxon>Gunneridae</taxon>
        <taxon>Pentapetalae</taxon>
        <taxon>rosids</taxon>
        <taxon>fabids</taxon>
        <taxon>Malpighiales</taxon>
        <taxon>Rhizophoraceae</taxon>
        <taxon>Rhizophora</taxon>
    </lineage>
</organism>
<dbReference type="EMBL" id="GGEC01014252">
    <property type="protein sequence ID" value="MBW94735.1"/>
    <property type="molecule type" value="Transcribed_RNA"/>
</dbReference>
<proteinExistence type="predicted"/>
<name>A0A2P2JMN7_RHIMU</name>
<sequence length="480" mass="53304">MSNKEIEEFYRNLSRKELQTLCKTCSLPANRSRSEMAESLLSFLRGGIGGSISSFQDASQPLFISEHAGSCINHKQPPTGFNSRVEDTQKHPCREMYLASCSKESAPPMKSATKVPAFQFFVSSEEGIKLCVDLNSGPSEWIKKYKDQVYSCDNVGNKKSKSLRQELGCNRERNSQMKSPFSWSMDLGQIEDGHIQAEHSPSLTVEKNSHVETGETDRGNKSSMASPIKPGSIAVNVSVHLDEDQGIMSSIPDSQLKDQIVLNSESCTKNGFSATLDSGTTDTTTEKTACNFAVNCVSDDLVDLVALEHQTSKQDGEACEISTLQNSCNFEKTSVLFPGCLTNLSMERQSCKGGDYDKNCEFLDQVDTNYNIITEPDVIANSRENDPSRSHLPTCSEEQEWSNIVNGRENSICSQVVDSLNKSCLKLHNLEPNKNFDKKRPHLHLEEENGWSVRDAKILRSFDQVAGDVLPRRSVRLVSK</sequence>
<reference evidence="2" key="1">
    <citation type="submission" date="2018-02" db="EMBL/GenBank/DDBJ databases">
        <title>Rhizophora mucronata_Transcriptome.</title>
        <authorList>
            <person name="Meera S.P."/>
            <person name="Sreeshan A."/>
            <person name="Augustine A."/>
        </authorList>
    </citation>
    <scope>NUCLEOTIDE SEQUENCE</scope>
    <source>
        <tissue evidence="2">Leaf</tissue>
    </source>
</reference>
<accession>A0A2P2JMN7</accession>
<feature type="region of interest" description="Disordered" evidence="1">
    <location>
        <begin position="207"/>
        <end position="229"/>
    </location>
</feature>
<evidence type="ECO:0000313" key="2">
    <source>
        <dbReference type="EMBL" id="MBW94736.1"/>
    </source>
</evidence>
<dbReference type="PANTHER" id="PTHR36376:SF1">
    <property type="entry name" value="OS09G0514700 PROTEIN"/>
    <property type="match status" value="1"/>
</dbReference>
<evidence type="ECO:0000256" key="1">
    <source>
        <dbReference type="SAM" id="MobiDB-lite"/>
    </source>
</evidence>
<protein>
    <submittedName>
        <fullName evidence="2">Uncharacterized protein LOC8280414 isoform X2</fullName>
    </submittedName>
</protein>
<dbReference type="EMBL" id="GGEC01014253">
    <property type="protein sequence ID" value="MBW94736.1"/>
    <property type="molecule type" value="Transcribed_RNA"/>
</dbReference>
<dbReference type="AlphaFoldDB" id="A0A2P2JMN7"/>
<feature type="compositionally biased region" description="Basic and acidic residues" evidence="1">
    <location>
        <begin position="207"/>
        <end position="220"/>
    </location>
</feature>
<dbReference type="EMBL" id="GGEC01014254">
    <property type="protein sequence ID" value="MBW94737.1"/>
    <property type="molecule type" value="Transcribed_RNA"/>
</dbReference>
<dbReference type="PANTHER" id="PTHR36376">
    <property type="entry name" value="OS09G0514700 PROTEIN"/>
    <property type="match status" value="1"/>
</dbReference>